<proteinExistence type="predicted"/>
<dbReference type="Pfam" id="PF17178">
    <property type="entry name" value="MASE5"/>
    <property type="match status" value="1"/>
</dbReference>
<evidence type="ECO:0000256" key="1">
    <source>
        <dbReference type="ARBA" id="ARBA00001946"/>
    </source>
</evidence>
<dbReference type="InterPro" id="IPR043128">
    <property type="entry name" value="Rev_trsase/Diguanyl_cyclase"/>
</dbReference>
<dbReference type="CDD" id="cd01949">
    <property type="entry name" value="GGDEF"/>
    <property type="match status" value="1"/>
</dbReference>
<evidence type="ECO:0000256" key="2">
    <source>
        <dbReference type="ARBA" id="ARBA00012528"/>
    </source>
</evidence>
<dbReference type="SMART" id="SM00267">
    <property type="entry name" value="GGDEF"/>
    <property type="match status" value="1"/>
</dbReference>
<feature type="transmembrane region" description="Helical" evidence="4">
    <location>
        <begin position="130"/>
        <end position="149"/>
    </location>
</feature>
<dbReference type="AlphaFoldDB" id="A0A9X3APD7"/>
<dbReference type="PANTHER" id="PTHR45138">
    <property type="entry name" value="REGULATORY COMPONENTS OF SENSORY TRANSDUCTION SYSTEM"/>
    <property type="match status" value="1"/>
</dbReference>
<dbReference type="InterPro" id="IPR033444">
    <property type="entry name" value="MASE5"/>
</dbReference>
<reference evidence="6" key="1">
    <citation type="journal article" date="2023" name="Int. J. Syst. Evol. Microbiol.">
        <title>&lt;i&gt;Shewanella septentrionalis&lt;/i&gt; sp. nov. and &lt;i&gt;Shewanella holmiensis&lt;/i&gt; sp. nov., isolated from Baltic Sea water and sediments.</title>
        <authorList>
            <person name="Martin-Rodriguez A.J."/>
            <person name="Thorell K."/>
            <person name="Joffre E."/>
            <person name="Jensie-Markopoulos S."/>
            <person name="Moore E.R.B."/>
            <person name="Sjoling A."/>
        </authorList>
    </citation>
    <scope>NUCLEOTIDE SEQUENCE</scope>
    <source>
        <strain evidence="6">SP1S2-7</strain>
    </source>
</reference>
<gene>
    <name evidence="6" type="ORF">NE535_11595</name>
</gene>
<dbReference type="PROSITE" id="PS50887">
    <property type="entry name" value="GGDEF"/>
    <property type="match status" value="1"/>
</dbReference>
<dbReference type="GO" id="GO:0052621">
    <property type="term" value="F:diguanylate cyclase activity"/>
    <property type="evidence" value="ECO:0007669"/>
    <property type="project" value="UniProtKB-EC"/>
</dbReference>
<organism evidence="6 7">
    <name type="scientific">Shewanella holmiensis</name>
    <dbReference type="NCBI Taxonomy" id="2952222"/>
    <lineage>
        <taxon>Bacteria</taxon>
        <taxon>Pseudomonadati</taxon>
        <taxon>Pseudomonadota</taxon>
        <taxon>Gammaproteobacteria</taxon>
        <taxon>Alteromonadales</taxon>
        <taxon>Shewanellaceae</taxon>
        <taxon>Shewanella</taxon>
    </lineage>
</organism>
<dbReference type="GO" id="GO:0043709">
    <property type="term" value="P:cell adhesion involved in single-species biofilm formation"/>
    <property type="evidence" value="ECO:0007669"/>
    <property type="project" value="TreeGrafter"/>
</dbReference>
<comment type="cofactor">
    <cofactor evidence="1">
        <name>Mg(2+)</name>
        <dbReference type="ChEBI" id="CHEBI:18420"/>
    </cofactor>
</comment>
<sequence>MTFDEQLKLETQIYLKKSFHGLTALSLGLLLLLLLSRPVFLYREIPLSTMLLAMLPLLSIIVFFSPVNKLLFRRDDSIELLFVALFFSWLIFISSLLFYSVNFIHAATSIIDILVLAFGISLLPSRNMFFSSVVVLCAFHLGINFIYISGVDIDVWADSLRLACFVLILLAGHKVSEKWFKRAITKEVDNQRLIKELEELSTQDGLTKIANRRHFDNVINQEIAHSERTKQPLAIILIDIDFFKKLNDSLGHQEGDKCLINFANMLKNIANRPRDICARYGGEEFILLLAETDLEGAIVVAEKVKQQLERLAIAHPDSSVSDKVTVSQGIAVFKSGMSEDQLCHLADEKLYQVKRTSRNYFAY</sequence>
<protein>
    <recommendedName>
        <fullName evidence="2">diguanylate cyclase</fullName>
        <ecNumber evidence="2">2.7.7.65</ecNumber>
    </recommendedName>
</protein>
<dbReference type="GO" id="GO:1902201">
    <property type="term" value="P:negative regulation of bacterial-type flagellum-dependent cell motility"/>
    <property type="evidence" value="ECO:0007669"/>
    <property type="project" value="TreeGrafter"/>
</dbReference>
<evidence type="ECO:0000256" key="3">
    <source>
        <dbReference type="ARBA" id="ARBA00034247"/>
    </source>
</evidence>
<evidence type="ECO:0000256" key="4">
    <source>
        <dbReference type="SAM" id="Phobius"/>
    </source>
</evidence>
<dbReference type="RefSeq" id="WP_261298808.1">
    <property type="nucleotide sequence ID" value="NZ_JAMTCD010000014.1"/>
</dbReference>
<dbReference type="PANTHER" id="PTHR45138:SF9">
    <property type="entry name" value="DIGUANYLATE CYCLASE DGCM-RELATED"/>
    <property type="match status" value="1"/>
</dbReference>
<dbReference type="NCBIfam" id="TIGR00254">
    <property type="entry name" value="GGDEF"/>
    <property type="match status" value="1"/>
</dbReference>
<dbReference type="EMBL" id="JAMTCD010000014">
    <property type="protein sequence ID" value="MCT7942437.1"/>
    <property type="molecule type" value="Genomic_DNA"/>
</dbReference>
<keyword evidence="4" id="KW-0812">Transmembrane</keyword>
<evidence type="ECO:0000313" key="6">
    <source>
        <dbReference type="EMBL" id="MCT7942437.1"/>
    </source>
</evidence>
<feature type="domain" description="GGDEF" evidence="5">
    <location>
        <begin position="231"/>
        <end position="363"/>
    </location>
</feature>
<feature type="transmembrane region" description="Helical" evidence="4">
    <location>
        <begin position="104"/>
        <end position="123"/>
    </location>
</feature>
<dbReference type="FunFam" id="3.30.70.270:FF:000001">
    <property type="entry name" value="Diguanylate cyclase domain protein"/>
    <property type="match status" value="1"/>
</dbReference>
<comment type="caution">
    <text evidence="6">The sequence shown here is derived from an EMBL/GenBank/DDBJ whole genome shotgun (WGS) entry which is preliminary data.</text>
</comment>
<dbReference type="Gene3D" id="3.30.70.270">
    <property type="match status" value="1"/>
</dbReference>
<feature type="transmembrane region" description="Helical" evidence="4">
    <location>
        <begin position="80"/>
        <end position="98"/>
    </location>
</feature>
<dbReference type="EC" id="2.7.7.65" evidence="2"/>
<name>A0A9X3APD7_9GAMM</name>
<dbReference type="InterPro" id="IPR050469">
    <property type="entry name" value="Diguanylate_Cyclase"/>
</dbReference>
<feature type="transmembrane region" description="Helical" evidence="4">
    <location>
        <begin position="21"/>
        <end position="41"/>
    </location>
</feature>
<dbReference type="InterPro" id="IPR000160">
    <property type="entry name" value="GGDEF_dom"/>
</dbReference>
<dbReference type="SUPFAM" id="SSF55073">
    <property type="entry name" value="Nucleotide cyclase"/>
    <property type="match status" value="1"/>
</dbReference>
<dbReference type="Proteomes" id="UP001155546">
    <property type="component" value="Unassembled WGS sequence"/>
</dbReference>
<comment type="catalytic activity">
    <reaction evidence="3">
        <text>2 GTP = 3',3'-c-di-GMP + 2 diphosphate</text>
        <dbReference type="Rhea" id="RHEA:24898"/>
        <dbReference type="ChEBI" id="CHEBI:33019"/>
        <dbReference type="ChEBI" id="CHEBI:37565"/>
        <dbReference type="ChEBI" id="CHEBI:58805"/>
        <dbReference type="EC" id="2.7.7.65"/>
    </reaction>
</comment>
<evidence type="ECO:0000259" key="5">
    <source>
        <dbReference type="PROSITE" id="PS50887"/>
    </source>
</evidence>
<dbReference type="GO" id="GO:0005886">
    <property type="term" value="C:plasma membrane"/>
    <property type="evidence" value="ECO:0007669"/>
    <property type="project" value="TreeGrafter"/>
</dbReference>
<keyword evidence="7" id="KW-1185">Reference proteome</keyword>
<evidence type="ECO:0000313" key="7">
    <source>
        <dbReference type="Proteomes" id="UP001155546"/>
    </source>
</evidence>
<keyword evidence="4" id="KW-1133">Transmembrane helix</keyword>
<feature type="transmembrane region" description="Helical" evidence="4">
    <location>
        <begin position="47"/>
        <end position="68"/>
    </location>
</feature>
<dbReference type="InterPro" id="IPR029787">
    <property type="entry name" value="Nucleotide_cyclase"/>
</dbReference>
<dbReference type="Pfam" id="PF00990">
    <property type="entry name" value="GGDEF"/>
    <property type="match status" value="1"/>
</dbReference>
<accession>A0A9X3APD7</accession>
<keyword evidence="4" id="KW-0472">Membrane</keyword>